<dbReference type="EMBL" id="CP048914">
    <property type="protein sequence ID" value="QMS84740.1"/>
    <property type="molecule type" value="Genomic_DNA"/>
</dbReference>
<dbReference type="NCBIfam" id="TIGR00479">
    <property type="entry name" value="rumA"/>
    <property type="match status" value="1"/>
</dbReference>
<feature type="binding site" evidence="4">
    <location>
        <position position="287"/>
    </location>
    <ligand>
        <name>S-adenosyl-L-methionine</name>
        <dbReference type="ChEBI" id="CHEBI:59789"/>
    </ligand>
</feature>
<dbReference type="Proteomes" id="UP000514720">
    <property type="component" value="Chromosome"/>
</dbReference>
<keyword evidence="2 4" id="KW-0808">Transferase</keyword>
<dbReference type="CDD" id="cd02440">
    <property type="entry name" value="AdoMet_MTases"/>
    <property type="match status" value="1"/>
</dbReference>
<evidence type="ECO:0000256" key="3">
    <source>
        <dbReference type="ARBA" id="ARBA00022691"/>
    </source>
</evidence>
<dbReference type="InterPro" id="IPR012340">
    <property type="entry name" value="NA-bd_OB-fold"/>
</dbReference>
<dbReference type="GO" id="GO:0070475">
    <property type="term" value="P:rRNA base methylation"/>
    <property type="evidence" value="ECO:0007669"/>
    <property type="project" value="TreeGrafter"/>
</dbReference>
<feature type="binding site" evidence="4">
    <location>
        <position position="385"/>
    </location>
    <ligand>
        <name>S-adenosyl-L-methionine</name>
        <dbReference type="ChEBI" id="CHEBI:59789"/>
    </ligand>
</feature>
<dbReference type="Pfam" id="PF05958">
    <property type="entry name" value="tRNA_U5-meth_tr"/>
    <property type="match status" value="1"/>
</dbReference>
<feature type="active site" evidence="5">
    <location>
        <position position="412"/>
    </location>
</feature>
<dbReference type="PROSITE" id="PS01230">
    <property type="entry name" value="TRMA_1"/>
    <property type="match status" value="1"/>
</dbReference>
<feature type="binding site" evidence="4">
    <location>
        <position position="316"/>
    </location>
    <ligand>
        <name>S-adenosyl-L-methionine</name>
        <dbReference type="ChEBI" id="CHEBI:59789"/>
    </ligand>
</feature>
<dbReference type="PROSITE" id="PS50926">
    <property type="entry name" value="TRAM"/>
    <property type="match status" value="1"/>
</dbReference>
<dbReference type="SUPFAM" id="SSF50249">
    <property type="entry name" value="Nucleic acid-binding proteins"/>
    <property type="match status" value="1"/>
</dbReference>
<dbReference type="InterPro" id="IPR030391">
    <property type="entry name" value="MeTrfase_TrmA_CS"/>
</dbReference>
<dbReference type="InterPro" id="IPR010280">
    <property type="entry name" value="U5_MeTrfase_fam"/>
</dbReference>
<dbReference type="InterPro" id="IPR030390">
    <property type="entry name" value="MeTrfase_TrmA_AS"/>
</dbReference>
<evidence type="ECO:0000256" key="5">
    <source>
        <dbReference type="PROSITE-ProRule" id="PRU10015"/>
    </source>
</evidence>
<name>A0A7L7KPM5_9MOLU</name>
<evidence type="ECO:0000313" key="7">
    <source>
        <dbReference type="EMBL" id="QMS84740.1"/>
    </source>
</evidence>
<proteinExistence type="inferred from homology"/>
<reference evidence="7 8" key="1">
    <citation type="submission" date="2020-02" db="EMBL/GenBank/DDBJ databases">
        <authorList>
            <person name="Zheng R.K."/>
            <person name="Sun C.M."/>
        </authorList>
    </citation>
    <scope>NUCLEOTIDE SEQUENCE [LARGE SCALE GENOMIC DNA]</scope>
    <source>
        <strain evidence="8">zrk13</strain>
    </source>
</reference>
<dbReference type="SUPFAM" id="SSF53335">
    <property type="entry name" value="S-adenosyl-L-methionine-dependent methyltransferases"/>
    <property type="match status" value="1"/>
</dbReference>
<dbReference type="InterPro" id="IPR029063">
    <property type="entry name" value="SAM-dependent_MTases_sf"/>
</dbReference>
<evidence type="ECO:0000259" key="6">
    <source>
        <dbReference type="PROSITE" id="PS50926"/>
    </source>
</evidence>
<dbReference type="PROSITE" id="PS51687">
    <property type="entry name" value="SAM_MT_RNA_M5U"/>
    <property type="match status" value="1"/>
</dbReference>
<protein>
    <submittedName>
        <fullName evidence="7">23S rRNA (Uracil(1939)-C(5))-methyltransferase RlmD</fullName>
        <ecNumber evidence="7">2.1.1.190</ecNumber>
    </submittedName>
</protein>
<accession>A0A7L7KPM5</accession>
<dbReference type="RefSeq" id="WP_258878360.1">
    <property type="nucleotide sequence ID" value="NZ_CP048914.1"/>
</dbReference>
<gene>
    <name evidence="7" type="primary">rlmD</name>
    <name evidence="7" type="ORF">G4Z02_02885</name>
</gene>
<dbReference type="InterPro" id="IPR002792">
    <property type="entry name" value="TRAM_dom"/>
</dbReference>
<evidence type="ECO:0000313" key="8">
    <source>
        <dbReference type="Proteomes" id="UP000514720"/>
    </source>
</evidence>
<dbReference type="PANTHER" id="PTHR11061">
    <property type="entry name" value="RNA M5U METHYLTRANSFERASE"/>
    <property type="match status" value="1"/>
</dbReference>
<dbReference type="GO" id="GO:0070041">
    <property type="term" value="F:rRNA (uridine-C5-)-methyltransferase activity"/>
    <property type="evidence" value="ECO:0007669"/>
    <property type="project" value="TreeGrafter"/>
</dbReference>
<dbReference type="KEGG" id="xcl:G4Z02_02885"/>
<organism evidence="7 8">
    <name type="scientific">Candidatus Xianfuyuplasma coldseepsis</name>
    <dbReference type="NCBI Taxonomy" id="2782163"/>
    <lineage>
        <taxon>Bacteria</taxon>
        <taxon>Bacillati</taxon>
        <taxon>Mycoplasmatota</taxon>
        <taxon>Mollicutes</taxon>
        <taxon>Candidatus Izemoplasmatales</taxon>
        <taxon>Candidatus Izemoplasmataceae</taxon>
        <taxon>Candidatus Xianfuyuplasma</taxon>
    </lineage>
</organism>
<dbReference type="Pfam" id="PF01938">
    <property type="entry name" value="TRAM"/>
    <property type="match status" value="1"/>
</dbReference>
<dbReference type="FunFam" id="2.40.50.140:FF:000097">
    <property type="entry name" value="23S rRNA (uracil(1939)-C(5))-methyltransferase RlmD"/>
    <property type="match status" value="1"/>
</dbReference>
<feature type="domain" description="TRAM" evidence="6">
    <location>
        <begin position="3"/>
        <end position="62"/>
    </location>
</feature>
<dbReference type="PANTHER" id="PTHR11061:SF45">
    <property type="match status" value="1"/>
</dbReference>
<evidence type="ECO:0000256" key="2">
    <source>
        <dbReference type="ARBA" id="ARBA00022679"/>
    </source>
</evidence>
<feature type="active site" description="Nucleophile" evidence="4">
    <location>
        <position position="412"/>
    </location>
</feature>
<feature type="binding site" evidence="4">
    <location>
        <position position="337"/>
    </location>
    <ligand>
        <name>S-adenosyl-L-methionine</name>
        <dbReference type="ChEBI" id="CHEBI:59789"/>
    </ligand>
</feature>
<dbReference type="Gene3D" id="2.40.50.140">
    <property type="entry name" value="Nucleic acid-binding proteins"/>
    <property type="match status" value="1"/>
</dbReference>
<keyword evidence="3 4" id="KW-0949">S-adenosyl-L-methionine</keyword>
<dbReference type="AlphaFoldDB" id="A0A7L7KPM5"/>
<keyword evidence="1 4" id="KW-0489">Methyltransferase</keyword>
<sequence length="454" mass="51143">MEPLLEKQQTILLTIKRLGINGEGIGYYKRKAVFVPGAIPPEEVIVRITKVSDKYAEGEIVKFNIKAAKRVKPFCKHYYQCGGCQLQHVAYDEQLLLKEEMLQQAIERYSNVDVASITFNDMVGMNTPRHYRHKAQMPVENTKHGITTGLYKVNSNDLVPIIDCPVQAEHINLVNQRILEICDTHSIYAFDPKTMRGLLRYIVTRESHHTGEIQVTLIITIFNKALHQVAQDILQLPNVVSVGISKNHDVKNIEIFGEDVEILAGKNTIAEGIGDIQYDLKPKAFYQLNPSQAIQLYSYVKSLLDFDTDQTIIDAYSGAGAISMYLAPYAKRVIGIDSSKESIYSALHNRKINKFDNVDFINGEVKTALPKLYDKGITPDVIIIDPPRSGLDNKTLDLLTRKPVSKVIYVSCNPSTLGKNLKVLTRKYKVLSVTPFDMFPHTSHIESVTLLVKK</sequence>
<dbReference type="Gene3D" id="3.40.50.150">
    <property type="entry name" value="Vaccinia Virus protein VP39"/>
    <property type="match status" value="1"/>
</dbReference>
<dbReference type="EC" id="2.1.1.190" evidence="7"/>
<dbReference type="Gene3D" id="2.40.50.1070">
    <property type="match status" value="1"/>
</dbReference>
<evidence type="ECO:0000256" key="4">
    <source>
        <dbReference type="PROSITE-ProRule" id="PRU01024"/>
    </source>
</evidence>
<dbReference type="PROSITE" id="PS01231">
    <property type="entry name" value="TRMA_2"/>
    <property type="match status" value="1"/>
</dbReference>
<evidence type="ECO:0000256" key="1">
    <source>
        <dbReference type="ARBA" id="ARBA00022603"/>
    </source>
</evidence>
<keyword evidence="8" id="KW-1185">Reference proteome</keyword>
<comment type="similarity">
    <text evidence="4">Belongs to the class I-like SAM-binding methyltransferase superfamily. RNA M5U methyltransferase family.</text>
</comment>